<organism evidence="6 7">
    <name type="scientific">Arachnia propionica</name>
    <dbReference type="NCBI Taxonomy" id="1750"/>
    <lineage>
        <taxon>Bacteria</taxon>
        <taxon>Bacillati</taxon>
        <taxon>Actinomycetota</taxon>
        <taxon>Actinomycetes</taxon>
        <taxon>Propionibacteriales</taxon>
        <taxon>Propionibacteriaceae</taxon>
        <taxon>Arachnia</taxon>
    </lineage>
</organism>
<dbReference type="Pfam" id="PF01555">
    <property type="entry name" value="N6_N4_Mtase"/>
    <property type="match status" value="1"/>
</dbReference>
<evidence type="ECO:0000259" key="5">
    <source>
        <dbReference type="Pfam" id="PF01555"/>
    </source>
</evidence>
<dbReference type="InterPro" id="IPR002295">
    <property type="entry name" value="N4/N6-MTase_EcoPI_Mod-like"/>
</dbReference>
<dbReference type="PROSITE" id="PS00092">
    <property type="entry name" value="N6_MTASE"/>
    <property type="match status" value="1"/>
</dbReference>
<dbReference type="GO" id="GO:0032259">
    <property type="term" value="P:methylation"/>
    <property type="evidence" value="ECO:0007669"/>
    <property type="project" value="UniProtKB-KW"/>
</dbReference>
<reference evidence="6 7" key="1">
    <citation type="submission" date="2018-11" db="EMBL/GenBank/DDBJ databases">
        <title>Genomes From Bacteria Associated with the Canine Oral Cavity: a Test Case for Automated Genome-Based Taxonomic Assignment.</title>
        <authorList>
            <person name="Coil D.A."/>
            <person name="Jospin G."/>
            <person name="Darling A.E."/>
            <person name="Wallis C."/>
            <person name="Davis I.J."/>
            <person name="Harris S."/>
            <person name="Eisen J.A."/>
            <person name="Holcombe L.J."/>
            <person name="O'Flynn C."/>
        </authorList>
    </citation>
    <scope>NUCLEOTIDE SEQUENCE [LARGE SCALE GENOMIC DNA]</scope>
    <source>
        <strain evidence="6 7">OH887_COT-365</strain>
    </source>
</reference>
<dbReference type="EMBL" id="RQZG01000002">
    <property type="protein sequence ID" value="RRD06562.1"/>
    <property type="molecule type" value="Genomic_DNA"/>
</dbReference>
<evidence type="ECO:0000256" key="1">
    <source>
        <dbReference type="ARBA" id="ARBA00006594"/>
    </source>
</evidence>
<proteinExistence type="inferred from homology"/>
<comment type="caution">
    <text evidence="6">The sequence shown here is derived from an EMBL/GenBank/DDBJ whole genome shotgun (WGS) entry which is preliminary data.</text>
</comment>
<dbReference type="GO" id="GO:0003677">
    <property type="term" value="F:DNA binding"/>
    <property type="evidence" value="ECO:0007669"/>
    <property type="project" value="InterPro"/>
</dbReference>
<sequence length="625" mass="70077">MDKRIMHSPDLVARNIEKLAELFPTVITETRDEDGNVTTAIDFDLLRQELSDHIVEGPQERYRLDWPGKRAAAFAANAPIAKTLRPVREESVDFDTTKNIFIEGDNLDALKLLQESYLGKVKLIYIDPPYNTGNDFIYEDDFAETVEEYLIRSGQVDEAGSRLVTNSDANGRYHSDWLSMMYPRLKLARSLLGDDGLIAVSIDDHEVVGLRGIMDEIFGASNFIATVVWHKMDSPKNSARHLSEDHEYLVLYARSSDQWRPNLLPRTEEMVARYKNPDDDPRGPWLLSDLAARNPYEGGRYSITTPSGRVIEGPPPGSYWRVNRKKFDELNADGRIWWGDGSVRPGVKRFLSEVRGGVVPQTYWNWREVGSTRNAKQEFHRLMEASSGERLFLTPKPVSLLMRLLQIATDPDSLILDFFAGSGTTADAVMRANAADQGSRKFILVQLAEPIEPDSGQVGESRYETLVDVCRDRISRAGKKVCSTAEGRLVDAGCRVFRAETSNLRELYIPAAQHVQEKLTGMAPSIKSDRTAEDLLFQVILDWGLELSLPIARDEVDGCEVFDVDEGALIACFAESVTPAVVQAIAERGPLRAVFRDDAFSSDAARINAEQVFRELSPSTEVRTI</sequence>
<comment type="similarity">
    <text evidence="1">Belongs to the N(4)/N(6)-methyltransferase family.</text>
</comment>
<gene>
    <name evidence="6" type="ORF">EII34_02745</name>
</gene>
<keyword evidence="3 6" id="KW-0808">Transferase</keyword>
<dbReference type="PIRSF" id="PIRSF015855">
    <property type="entry name" value="TypeIII_Mtase_mKpnI"/>
    <property type="match status" value="1"/>
</dbReference>
<keyword evidence="2 6" id="KW-0489">Methyltransferase</keyword>
<dbReference type="GO" id="GO:0008170">
    <property type="term" value="F:N-methyltransferase activity"/>
    <property type="evidence" value="ECO:0007669"/>
    <property type="project" value="InterPro"/>
</dbReference>
<accession>A0A3P1TAV0</accession>
<protein>
    <submittedName>
        <fullName evidence="6">Site-specific DNA-methyltransferase</fullName>
    </submittedName>
</protein>
<dbReference type="InterPro" id="IPR002052">
    <property type="entry name" value="DNA_methylase_N6_adenine_CS"/>
</dbReference>
<dbReference type="SUPFAM" id="SSF53335">
    <property type="entry name" value="S-adenosyl-L-methionine-dependent methyltransferases"/>
    <property type="match status" value="1"/>
</dbReference>
<evidence type="ECO:0000256" key="4">
    <source>
        <dbReference type="ARBA" id="ARBA00022691"/>
    </source>
</evidence>
<dbReference type="InterPro" id="IPR002941">
    <property type="entry name" value="DNA_methylase_N4/N6"/>
</dbReference>
<dbReference type="PRINTS" id="PR00506">
    <property type="entry name" value="D21N6MTFRASE"/>
</dbReference>
<name>A0A3P1TAV0_9ACTN</name>
<dbReference type="AlphaFoldDB" id="A0A3P1TAV0"/>
<dbReference type="InterPro" id="IPR029063">
    <property type="entry name" value="SAM-dependent_MTases_sf"/>
</dbReference>
<dbReference type="Gene3D" id="3.40.50.150">
    <property type="entry name" value="Vaccinia Virus protein VP39"/>
    <property type="match status" value="1"/>
</dbReference>
<feature type="domain" description="DNA methylase N-4/N-6" evidence="5">
    <location>
        <begin position="121"/>
        <end position="433"/>
    </location>
</feature>
<evidence type="ECO:0000313" key="7">
    <source>
        <dbReference type="Proteomes" id="UP000280819"/>
    </source>
</evidence>
<evidence type="ECO:0000313" key="6">
    <source>
        <dbReference type="EMBL" id="RRD06562.1"/>
    </source>
</evidence>
<dbReference type="Proteomes" id="UP000280819">
    <property type="component" value="Unassembled WGS sequence"/>
</dbReference>
<dbReference type="RefSeq" id="WP_124842686.1">
    <property type="nucleotide sequence ID" value="NZ_RQZG01000002.1"/>
</dbReference>
<keyword evidence="4" id="KW-0949">S-adenosyl-L-methionine</keyword>
<dbReference type="OrthoDB" id="9773060at2"/>
<evidence type="ECO:0000256" key="3">
    <source>
        <dbReference type="ARBA" id="ARBA00022679"/>
    </source>
</evidence>
<evidence type="ECO:0000256" key="2">
    <source>
        <dbReference type="ARBA" id="ARBA00022603"/>
    </source>
</evidence>